<dbReference type="GO" id="GO:0016746">
    <property type="term" value="F:acyltransferase activity"/>
    <property type="evidence" value="ECO:0007669"/>
    <property type="project" value="UniProtKB-KW"/>
</dbReference>
<dbReference type="InterPro" id="IPR016039">
    <property type="entry name" value="Thiolase-like"/>
</dbReference>
<evidence type="ECO:0000256" key="2">
    <source>
        <dbReference type="ARBA" id="ARBA00023315"/>
    </source>
</evidence>
<dbReference type="Proteomes" id="UP001058003">
    <property type="component" value="Chromosome"/>
</dbReference>
<name>A0A9Q9MIZ4_9ACTN</name>
<evidence type="ECO:0000313" key="6">
    <source>
        <dbReference type="Proteomes" id="UP001058003"/>
    </source>
</evidence>
<protein>
    <submittedName>
        <fullName evidence="5">Ketoacyl-ACP synthase III family protein</fullName>
    </submittedName>
</protein>
<dbReference type="Pfam" id="PF08541">
    <property type="entry name" value="ACP_syn_III_C"/>
    <property type="match status" value="1"/>
</dbReference>
<keyword evidence="1" id="KW-0808">Transferase</keyword>
<dbReference type="Gene3D" id="3.40.47.10">
    <property type="match status" value="2"/>
</dbReference>
<dbReference type="EMBL" id="CP073767">
    <property type="protein sequence ID" value="UWZ58449.1"/>
    <property type="molecule type" value="Genomic_DNA"/>
</dbReference>
<reference evidence="5" key="1">
    <citation type="submission" date="2021-04" db="EMBL/GenBank/DDBJ databases">
        <title>Dactylosporangium aurantiacum NRRL B-8018 full assembly.</title>
        <authorList>
            <person name="Hartkoorn R.C."/>
            <person name="Beaudoing E."/>
            <person name="Hot D."/>
        </authorList>
    </citation>
    <scope>NUCLEOTIDE SEQUENCE</scope>
    <source>
        <strain evidence="5">NRRL B-8018</strain>
    </source>
</reference>
<sequence>MRWENVYVAGLGAYLPREAVKADDAVAAGLYDAGEHEANGIREVRIAGEGEAPAEMAAAAGRQAVQRSGHAPEDFGLVLHACCAHQGQDFWTPASFVQREAGAGTGAAIEIRQGSNGGPAALELAASWITSRPDAPAALITTGDSFKLPYFNRWTTDDQQIYGDGAGAVVLSTRGGFAKLRSTASVGDPSLEPIYRGDDAWNDAPFYNGKPGDMRARKHAYLMQNPNGYEEAIERIGRNFGGVLHRALTDADTTLPDTQWFVHANVGQTVADWGFYGQLGLDPKQTTYEWGKDYGHMGAGDQLIGLNHLIETGRPKPGDLIVTVGAGIGFMWTVAVLEVVDVPQW</sequence>
<dbReference type="InterPro" id="IPR013747">
    <property type="entry name" value="ACP_syn_III_C"/>
</dbReference>
<feature type="domain" description="Beta-ketoacyl-[acyl-carrier-protein] synthase III N-terminal" evidence="4">
    <location>
        <begin position="110"/>
        <end position="174"/>
    </location>
</feature>
<dbReference type="PANTHER" id="PTHR34069">
    <property type="entry name" value="3-OXOACYL-[ACYL-CARRIER-PROTEIN] SYNTHASE 3"/>
    <property type="match status" value="1"/>
</dbReference>
<evidence type="ECO:0000313" key="5">
    <source>
        <dbReference type="EMBL" id="UWZ58449.1"/>
    </source>
</evidence>
<dbReference type="GO" id="GO:0044550">
    <property type="term" value="P:secondary metabolite biosynthetic process"/>
    <property type="evidence" value="ECO:0007669"/>
    <property type="project" value="TreeGrafter"/>
</dbReference>
<dbReference type="KEGG" id="daur:Daura_21080"/>
<dbReference type="SUPFAM" id="SSF53901">
    <property type="entry name" value="Thiolase-like"/>
    <property type="match status" value="1"/>
</dbReference>
<gene>
    <name evidence="5" type="ORF">Daura_21080</name>
</gene>
<dbReference type="PANTHER" id="PTHR34069:SF2">
    <property type="entry name" value="BETA-KETOACYL-[ACYL-CARRIER-PROTEIN] SYNTHASE III"/>
    <property type="match status" value="1"/>
</dbReference>
<dbReference type="CDD" id="cd00827">
    <property type="entry name" value="init_cond_enzymes"/>
    <property type="match status" value="1"/>
</dbReference>
<dbReference type="OrthoDB" id="2636646at2"/>
<dbReference type="InterPro" id="IPR013751">
    <property type="entry name" value="ACP_syn_III_N"/>
</dbReference>
<dbReference type="AlphaFoldDB" id="A0A9Q9MIZ4"/>
<evidence type="ECO:0000259" key="4">
    <source>
        <dbReference type="Pfam" id="PF08545"/>
    </source>
</evidence>
<evidence type="ECO:0000259" key="3">
    <source>
        <dbReference type="Pfam" id="PF08541"/>
    </source>
</evidence>
<accession>A0A9Q9MIZ4</accession>
<dbReference type="RefSeq" id="WP_033364674.1">
    <property type="nucleotide sequence ID" value="NZ_CP073767.1"/>
</dbReference>
<dbReference type="Pfam" id="PF08545">
    <property type="entry name" value="ACP_syn_III"/>
    <property type="match status" value="1"/>
</dbReference>
<evidence type="ECO:0000256" key="1">
    <source>
        <dbReference type="ARBA" id="ARBA00022679"/>
    </source>
</evidence>
<keyword evidence="6" id="KW-1185">Reference proteome</keyword>
<keyword evidence="2" id="KW-0012">Acyltransferase</keyword>
<proteinExistence type="predicted"/>
<feature type="domain" description="Beta-ketoacyl-[acyl-carrier-protein] synthase III C-terminal" evidence="3">
    <location>
        <begin position="249"/>
        <end position="338"/>
    </location>
</feature>
<organism evidence="5 6">
    <name type="scientific">Dactylosporangium aurantiacum</name>
    <dbReference type="NCBI Taxonomy" id="35754"/>
    <lineage>
        <taxon>Bacteria</taxon>
        <taxon>Bacillati</taxon>
        <taxon>Actinomycetota</taxon>
        <taxon>Actinomycetes</taxon>
        <taxon>Micromonosporales</taxon>
        <taxon>Micromonosporaceae</taxon>
        <taxon>Dactylosporangium</taxon>
    </lineage>
</organism>